<evidence type="ECO:0000256" key="2">
    <source>
        <dbReference type="SAM" id="Phobius"/>
    </source>
</evidence>
<dbReference type="SUPFAM" id="SSF52833">
    <property type="entry name" value="Thioredoxin-like"/>
    <property type="match status" value="1"/>
</dbReference>
<dbReference type="RefSeq" id="XP_072858495.1">
    <property type="nucleotide sequence ID" value="XM_073002394.1"/>
</dbReference>
<protein>
    <submittedName>
        <fullName evidence="4">Protein SCO2 homolog, mitochondrial</fullName>
    </submittedName>
</protein>
<dbReference type="InterPro" id="IPR036249">
    <property type="entry name" value="Thioredoxin-like_sf"/>
</dbReference>
<evidence type="ECO:0000313" key="4">
    <source>
        <dbReference type="RefSeq" id="XP_072858495.1"/>
    </source>
</evidence>
<dbReference type="InterPro" id="IPR003782">
    <property type="entry name" value="SCO1/SenC"/>
</dbReference>
<evidence type="ECO:0000256" key="1">
    <source>
        <dbReference type="ARBA" id="ARBA00010996"/>
    </source>
</evidence>
<dbReference type="PANTHER" id="PTHR12151">
    <property type="entry name" value="ELECTRON TRANSPORT PROTIN SCO1/SENC FAMILY MEMBER"/>
    <property type="match status" value="1"/>
</dbReference>
<dbReference type="PANTHER" id="PTHR12151:SF2">
    <property type="entry name" value="PROTEIN SCO2 HOMOLOG, MITOCHONDRIAL"/>
    <property type="match status" value="1"/>
</dbReference>
<evidence type="ECO:0000313" key="3">
    <source>
        <dbReference type="Proteomes" id="UP001652642"/>
    </source>
</evidence>
<gene>
    <name evidence="4" type="primary">SCO2</name>
</gene>
<dbReference type="CDD" id="cd02968">
    <property type="entry name" value="SCO"/>
    <property type="match status" value="1"/>
</dbReference>
<reference evidence="4" key="1">
    <citation type="submission" date="2025-08" db="UniProtKB">
        <authorList>
            <consortium name="RefSeq"/>
        </authorList>
    </citation>
    <scope>IDENTIFICATION</scope>
</reference>
<organism evidence="3 4">
    <name type="scientific">Pogona vitticeps</name>
    <name type="common">central bearded dragon</name>
    <dbReference type="NCBI Taxonomy" id="103695"/>
    <lineage>
        <taxon>Eukaryota</taxon>
        <taxon>Metazoa</taxon>
        <taxon>Chordata</taxon>
        <taxon>Craniata</taxon>
        <taxon>Vertebrata</taxon>
        <taxon>Euteleostomi</taxon>
        <taxon>Lepidosauria</taxon>
        <taxon>Squamata</taxon>
        <taxon>Bifurcata</taxon>
        <taxon>Unidentata</taxon>
        <taxon>Episquamata</taxon>
        <taxon>Toxicofera</taxon>
        <taxon>Iguania</taxon>
        <taxon>Acrodonta</taxon>
        <taxon>Agamidae</taxon>
        <taxon>Amphibolurinae</taxon>
        <taxon>Pogona</taxon>
    </lineage>
</organism>
<sequence length="318" mass="35588">MLLSFGARSPRHVVPRAALWARSPFLGEHVRHHVRPASCNPLASLASLTISQPAPHKGTVCGFTSPAAERVLGARRASCPGGTRDHPPSWRPYSQGNVQNPGPAPKIPLKTRLLITAVLGGGILAFWLYLRAEKEHQKKLRRIEDLRKLALGQGNFQLVDHTGRPCTKADLKGQWVLLYFGFTHCPDICPEEVEKMVNVVDLLDREPGLPRVQPVFITVDPERDDVAAVAKYVKEFHPRLLGLTGSPDQVREAGRAFRVYYSAGPRDQDDDYIVDHTVIIYLINPDGLLMDFYQRSKSDTKMAQSVKKHMETYRSIFS</sequence>
<keyword evidence="3" id="KW-1185">Reference proteome</keyword>
<name>A0ABM5GLI6_9SAUR</name>
<comment type="similarity">
    <text evidence="1">Belongs to the SCO1/2 family.</text>
</comment>
<dbReference type="Gene3D" id="3.40.30.10">
    <property type="entry name" value="Glutaredoxin"/>
    <property type="match status" value="1"/>
</dbReference>
<proteinExistence type="inferred from homology"/>
<feature type="transmembrane region" description="Helical" evidence="2">
    <location>
        <begin position="113"/>
        <end position="132"/>
    </location>
</feature>
<keyword evidence="2" id="KW-1133">Transmembrane helix</keyword>
<dbReference type="GeneID" id="110090283"/>
<keyword evidence="2" id="KW-0472">Membrane</keyword>
<accession>A0ABM5GLI6</accession>
<dbReference type="Pfam" id="PF02630">
    <property type="entry name" value="SCO1-SenC"/>
    <property type="match status" value="1"/>
</dbReference>
<dbReference type="Proteomes" id="UP001652642">
    <property type="component" value="Chromosome 5"/>
</dbReference>
<keyword evidence="2" id="KW-0812">Transmembrane</keyword>